<gene>
    <name evidence="1" type="ORF">SAMN05660652_02168</name>
</gene>
<name>A0A1G8ERG0_9RHOO</name>
<dbReference type="STRING" id="83767.SAMN05660652_02168"/>
<evidence type="ECO:0000313" key="2">
    <source>
        <dbReference type="Proteomes" id="UP000198607"/>
    </source>
</evidence>
<evidence type="ECO:0008006" key="3">
    <source>
        <dbReference type="Google" id="ProtNLM"/>
    </source>
</evidence>
<proteinExistence type="predicted"/>
<dbReference type="Proteomes" id="UP000198607">
    <property type="component" value="Unassembled WGS sequence"/>
</dbReference>
<dbReference type="OrthoDB" id="8717392at2"/>
<dbReference type="EMBL" id="FNCY01000008">
    <property type="protein sequence ID" value="SDH72456.1"/>
    <property type="molecule type" value="Genomic_DNA"/>
</dbReference>
<accession>A0A1G8ERG0</accession>
<sequence>MAKMLSDQGKKSLDLIFTRAAKTNLVRDPNHQIKIEILPEARQMEALEENLVVLTISSYTFRLIVMFHVNSSGGAATYYSRGTEFASLIEVFGEMVNQCCGGMNRDLGKHFPHMGMSTPSLLNKRCLPFLRELNPTDVSRYRISINDSFSMHVSLCFCAFAPIDFRIDEHAAEEALGELELF</sequence>
<keyword evidence="2" id="KW-1185">Reference proteome</keyword>
<dbReference type="AlphaFoldDB" id="A0A1G8ERG0"/>
<protein>
    <recommendedName>
        <fullName evidence="3">Flagellar motor switch protein FliM</fullName>
    </recommendedName>
</protein>
<evidence type="ECO:0000313" key="1">
    <source>
        <dbReference type="EMBL" id="SDH72456.1"/>
    </source>
</evidence>
<reference evidence="1 2" key="1">
    <citation type="submission" date="2016-10" db="EMBL/GenBank/DDBJ databases">
        <authorList>
            <person name="de Groot N.N."/>
        </authorList>
    </citation>
    <scope>NUCLEOTIDE SEQUENCE [LARGE SCALE GENOMIC DNA]</scope>
    <source>
        <strain evidence="1 2">DSM 5885</strain>
    </source>
</reference>
<dbReference type="RefSeq" id="WP_091937482.1">
    <property type="nucleotide sequence ID" value="NZ_FNCY01000008.1"/>
</dbReference>
<organism evidence="1 2">
    <name type="scientific">Propionivibrio dicarboxylicus</name>
    <dbReference type="NCBI Taxonomy" id="83767"/>
    <lineage>
        <taxon>Bacteria</taxon>
        <taxon>Pseudomonadati</taxon>
        <taxon>Pseudomonadota</taxon>
        <taxon>Betaproteobacteria</taxon>
        <taxon>Rhodocyclales</taxon>
        <taxon>Rhodocyclaceae</taxon>
        <taxon>Propionivibrio</taxon>
    </lineage>
</organism>